<dbReference type="OrthoDB" id="1888718at2759"/>
<evidence type="ECO:0000313" key="3">
    <source>
        <dbReference type="Proteomes" id="UP000327157"/>
    </source>
</evidence>
<keyword evidence="3" id="KW-1185">Reference proteome</keyword>
<keyword evidence="1" id="KW-0472">Membrane</keyword>
<accession>A0A5N5HZ79</accession>
<evidence type="ECO:0008006" key="4">
    <source>
        <dbReference type="Google" id="ProtNLM"/>
    </source>
</evidence>
<reference evidence="2 3" key="1">
    <citation type="submission" date="2019-09" db="EMBL/GenBank/DDBJ databases">
        <authorList>
            <person name="Ou C."/>
        </authorList>
    </citation>
    <scope>NUCLEOTIDE SEQUENCE [LARGE SCALE GENOMIC DNA]</scope>
    <source>
        <strain evidence="2">S2</strain>
        <tissue evidence="2">Leaf</tissue>
    </source>
</reference>
<keyword evidence="1" id="KW-0812">Transmembrane</keyword>
<comment type="caution">
    <text evidence="2">The sequence shown here is derived from an EMBL/GenBank/DDBJ whole genome shotgun (WGS) entry which is preliminary data.</text>
</comment>
<dbReference type="PANTHER" id="PTHR33287">
    <property type="entry name" value="OS03G0453550 PROTEIN"/>
    <property type="match status" value="1"/>
</dbReference>
<dbReference type="Proteomes" id="UP000327157">
    <property type="component" value="Chromosome 6"/>
</dbReference>
<dbReference type="PANTHER" id="PTHR33287:SF11">
    <property type="entry name" value="OS03G0778400 PROTEIN"/>
    <property type="match status" value="1"/>
</dbReference>
<protein>
    <recommendedName>
        <fullName evidence="4">Transmembrane protein</fullName>
    </recommendedName>
</protein>
<organism evidence="2 3">
    <name type="scientific">Pyrus ussuriensis x Pyrus communis</name>
    <dbReference type="NCBI Taxonomy" id="2448454"/>
    <lineage>
        <taxon>Eukaryota</taxon>
        <taxon>Viridiplantae</taxon>
        <taxon>Streptophyta</taxon>
        <taxon>Embryophyta</taxon>
        <taxon>Tracheophyta</taxon>
        <taxon>Spermatophyta</taxon>
        <taxon>Magnoliopsida</taxon>
        <taxon>eudicotyledons</taxon>
        <taxon>Gunneridae</taxon>
        <taxon>Pentapetalae</taxon>
        <taxon>rosids</taxon>
        <taxon>fabids</taxon>
        <taxon>Rosales</taxon>
        <taxon>Rosaceae</taxon>
        <taxon>Amygdaloideae</taxon>
        <taxon>Maleae</taxon>
        <taxon>Pyrus</taxon>
    </lineage>
</organism>
<reference evidence="2 3" key="3">
    <citation type="submission" date="2019-11" db="EMBL/GenBank/DDBJ databases">
        <title>A de novo genome assembly of a pear dwarfing rootstock.</title>
        <authorList>
            <person name="Wang F."/>
            <person name="Wang J."/>
            <person name="Li S."/>
            <person name="Zhang Y."/>
            <person name="Fang M."/>
            <person name="Ma L."/>
            <person name="Zhao Y."/>
            <person name="Jiang S."/>
        </authorList>
    </citation>
    <scope>NUCLEOTIDE SEQUENCE [LARGE SCALE GENOMIC DNA]</scope>
    <source>
        <strain evidence="2">S2</strain>
        <tissue evidence="2">Leaf</tissue>
    </source>
</reference>
<proteinExistence type="predicted"/>
<reference evidence="3" key="2">
    <citation type="submission" date="2019-10" db="EMBL/GenBank/DDBJ databases">
        <title>A de novo genome assembly of a pear dwarfing rootstock.</title>
        <authorList>
            <person name="Wang F."/>
            <person name="Wang J."/>
            <person name="Li S."/>
            <person name="Zhang Y."/>
            <person name="Fang M."/>
            <person name="Ma L."/>
            <person name="Zhao Y."/>
            <person name="Jiang S."/>
        </authorList>
    </citation>
    <scope>NUCLEOTIDE SEQUENCE [LARGE SCALE GENOMIC DNA]</scope>
</reference>
<feature type="transmembrane region" description="Helical" evidence="1">
    <location>
        <begin position="52"/>
        <end position="75"/>
    </location>
</feature>
<evidence type="ECO:0000256" key="1">
    <source>
        <dbReference type="SAM" id="Phobius"/>
    </source>
</evidence>
<gene>
    <name evidence="2" type="ORF">D8674_028424</name>
</gene>
<feature type="transmembrane region" description="Helical" evidence="1">
    <location>
        <begin position="26"/>
        <end position="46"/>
    </location>
</feature>
<keyword evidence="1" id="KW-1133">Transmembrane helix</keyword>
<sequence>MAERRTANSQLGLCQRIQIDSIRKEFAMLFIFFFLLHSTAVALLFSSSSQDLHGFACRRCWILSLCFSLGIIWAIKYKTNTEGLLEKLLEKERG</sequence>
<dbReference type="AlphaFoldDB" id="A0A5N5HZ79"/>
<name>A0A5N5HZ79_9ROSA</name>
<evidence type="ECO:0000313" key="2">
    <source>
        <dbReference type="EMBL" id="KAB2632177.1"/>
    </source>
</evidence>
<dbReference type="EMBL" id="SMOL01000120">
    <property type="protein sequence ID" value="KAB2632177.1"/>
    <property type="molecule type" value="Genomic_DNA"/>
</dbReference>